<keyword evidence="2" id="KW-1185">Reference proteome</keyword>
<dbReference type="RefSeq" id="WP_163796893.1">
    <property type="nucleotide sequence ID" value="NZ_AP022588.1"/>
</dbReference>
<name>A0A7I7QP58_9MYCO</name>
<reference evidence="1 2" key="1">
    <citation type="journal article" date="2019" name="Emerg. Microbes Infect.">
        <title>Comprehensive subspecies identification of 175 nontuberculous mycobacteria species based on 7547 genomic profiles.</title>
        <authorList>
            <person name="Matsumoto Y."/>
            <person name="Kinjo T."/>
            <person name="Motooka D."/>
            <person name="Nabeya D."/>
            <person name="Jung N."/>
            <person name="Uechi K."/>
            <person name="Horii T."/>
            <person name="Iida T."/>
            <person name="Fujita J."/>
            <person name="Nakamura S."/>
        </authorList>
    </citation>
    <scope>NUCLEOTIDE SEQUENCE [LARGE SCALE GENOMIC DNA]</scope>
    <source>
        <strain evidence="1 2">JCM 17899</strain>
    </source>
</reference>
<dbReference type="KEGG" id="msei:MSEDJ_21970"/>
<proteinExistence type="predicted"/>
<evidence type="ECO:0000313" key="2">
    <source>
        <dbReference type="Proteomes" id="UP000467193"/>
    </source>
</evidence>
<gene>
    <name evidence="1" type="ORF">MSEDJ_21970</name>
</gene>
<sequence>MSSEVLKINQTLQPDDGRERRLGLAMFDDLAGAKTYSGIRAWSAGRHSGATGKKALLVPE</sequence>
<organism evidence="1 2">
    <name type="scientific">Mycolicibacterium sediminis</name>
    <dbReference type="NCBI Taxonomy" id="1286180"/>
    <lineage>
        <taxon>Bacteria</taxon>
        <taxon>Bacillati</taxon>
        <taxon>Actinomycetota</taxon>
        <taxon>Actinomycetes</taxon>
        <taxon>Mycobacteriales</taxon>
        <taxon>Mycobacteriaceae</taxon>
        <taxon>Mycolicibacterium</taxon>
    </lineage>
</organism>
<dbReference type="EMBL" id="AP022588">
    <property type="protein sequence ID" value="BBY28101.1"/>
    <property type="molecule type" value="Genomic_DNA"/>
</dbReference>
<dbReference type="AlphaFoldDB" id="A0A7I7QP58"/>
<evidence type="ECO:0000313" key="1">
    <source>
        <dbReference type="EMBL" id="BBY28101.1"/>
    </source>
</evidence>
<accession>A0A7I7QP58</accession>
<dbReference type="Proteomes" id="UP000467193">
    <property type="component" value="Chromosome"/>
</dbReference>
<protein>
    <submittedName>
        <fullName evidence="1">Uncharacterized protein</fullName>
    </submittedName>
</protein>